<dbReference type="Gene3D" id="3.30.70.1400">
    <property type="entry name" value="Aminomethyltransferase beta-barrel domains"/>
    <property type="match status" value="1"/>
</dbReference>
<gene>
    <name evidence="7 10" type="primary">gcvT</name>
    <name evidence="10" type="ORF">KDX31_20310</name>
</gene>
<dbReference type="PIRSF" id="PIRSF006487">
    <property type="entry name" value="GcvT"/>
    <property type="match status" value="1"/>
</dbReference>
<dbReference type="EMBL" id="CP073345">
    <property type="protein sequence ID" value="UTW05468.1"/>
    <property type="molecule type" value="Genomic_DNA"/>
</dbReference>
<dbReference type="InterPro" id="IPR029043">
    <property type="entry name" value="GcvT/YgfZ_C"/>
</dbReference>
<organism evidence="10 11">
    <name type="scientific">Amphritea atlantica</name>
    <dbReference type="NCBI Taxonomy" id="355243"/>
    <lineage>
        <taxon>Bacteria</taxon>
        <taxon>Pseudomonadati</taxon>
        <taxon>Pseudomonadota</taxon>
        <taxon>Gammaproteobacteria</taxon>
        <taxon>Oceanospirillales</taxon>
        <taxon>Oceanospirillaceae</taxon>
        <taxon>Amphritea</taxon>
    </lineage>
</organism>
<keyword evidence="3 7" id="KW-0032">Aminotransferase</keyword>
<evidence type="ECO:0000256" key="4">
    <source>
        <dbReference type="ARBA" id="ARBA00022679"/>
    </source>
</evidence>
<name>A0ABY5H083_9GAMM</name>
<evidence type="ECO:0000259" key="9">
    <source>
        <dbReference type="Pfam" id="PF08669"/>
    </source>
</evidence>
<accession>A0ABY5H083</accession>
<sequence length="368" mass="40411">MGHQTALYQKHQQANAKLVDFGGWDMPINYGSQVEEHHKVRTDVGMFDVSHMTVVDVTGADAKEYLRYLLANDVARLQEHGKALYSGMLNETGGVVDDLIVYLMTDPDVTGEWFRVVVNCGTREKDIRWMADHTASFDNVALTERPELAMVAIQGPNAIAKVTSVVSESRGKLIQGLKPFQGLESEGWFFARTGYTGEDGLEVMVPEEYVADFWQALADAGVAPCGLGARDTLRLEAGMNLYGSEMDEKTSPLSANMGWTIAWEPAERDFVGRKALENQRSVGVKQKLVGLVLESRGVLRSHQKVMINGEEAGEITSGSFSPTLGCSVAMARVSTEIADTCHVDMRGKLVEVKVVKPSFVRNGEKVFS</sequence>
<protein>
    <recommendedName>
        <fullName evidence="2 7">Aminomethyltransferase</fullName>
        <ecNumber evidence="2 7">2.1.2.10</ecNumber>
    </recommendedName>
    <alternativeName>
        <fullName evidence="5 7">Glycine cleavage system T protein</fullName>
    </alternativeName>
</protein>
<dbReference type="HAMAP" id="MF_00259">
    <property type="entry name" value="GcvT"/>
    <property type="match status" value="1"/>
</dbReference>
<dbReference type="Gene3D" id="2.40.30.110">
    <property type="entry name" value="Aminomethyltransferase beta-barrel domains"/>
    <property type="match status" value="1"/>
</dbReference>
<dbReference type="Gene3D" id="4.10.1250.10">
    <property type="entry name" value="Aminomethyltransferase fragment"/>
    <property type="match status" value="1"/>
</dbReference>
<keyword evidence="11" id="KW-1185">Reference proteome</keyword>
<dbReference type="NCBIfam" id="TIGR00528">
    <property type="entry name" value="gcvT"/>
    <property type="match status" value="1"/>
</dbReference>
<comment type="subunit">
    <text evidence="7">The glycine cleavage system is composed of four proteins: P, T, L and H.</text>
</comment>
<dbReference type="NCBIfam" id="NF001567">
    <property type="entry name" value="PRK00389.1"/>
    <property type="match status" value="1"/>
</dbReference>
<dbReference type="InterPro" id="IPR028896">
    <property type="entry name" value="GcvT/YgfZ/DmdA"/>
</dbReference>
<dbReference type="InterPro" id="IPR006223">
    <property type="entry name" value="GcvT"/>
</dbReference>
<dbReference type="InterPro" id="IPR006222">
    <property type="entry name" value="GCVT_N"/>
</dbReference>
<dbReference type="PANTHER" id="PTHR43757:SF2">
    <property type="entry name" value="AMINOMETHYLTRANSFERASE, MITOCHONDRIAL"/>
    <property type="match status" value="1"/>
</dbReference>
<dbReference type="Proteomes" id="UP001059950">
    <property type="component" value="Plasmid unnamed"/>
</dbReference>
<feature type="domain" description="GCVT N-terminal" evidence="8">
    <location>
        <begin position="7"/>
        <end position="264"/>
    </location>
</feature>
<dbReference type="InterPro" id="IPR013977">
    <property type="entry name" value="GcvT_C"/>
</dbReference>
<evidence type="ECO:0000313" key="10">
    <source>
        <dbReference type="EMBL" id="UTW05468.1"/>
    </source>
</evidence>
<comment type="catalytic activity">
    <reaction evidence="6 7">
        <text>N(6)-[(R)-S(8)-aminomethyldihydrolipoyl]-L-lysyl-[protein] + (6S)-5,6,7,8-tetrahydrofolate = N(6)-[(R)-dihydrolipoyl]-L-lysyl-[protein] + (6R)-5,10-methylene-5,6,7,8-tetrahydrofolate + NH4(+)</text>
        <dbReference type="Rhea" id="RHEA:16945"/>
        <dbReference type="Rhea" id="RHEA-COMP:10475"/>
        <dbReference type="Rhea" id="RHEA-COMP:10492"/>
        <dbReference type="ChEBI" id="CHEBI:15636"/>
        <dbReference type="ChEBI" id="CHEBI:28938"/>
        <dbReference type="ChEBI" id="CHEBI:57453"/>
        <dbReference type="ChEBI" id="CHEBI:83100"/>
        <dbReference type="ChEBI" id="CHEBI:83143"/>
        <dbReference type="EC" id="2.1.2.10"/>
    </reaction>
</comment>
<evidence type="ECO:0000313" key="11">
    <source>
        <dbReference type="Proteomes" id="UP001059950"/>
    </source>
</evidence>
<reference evidence="10" key="1">
    <citation type="submission" date="2021-04" db="EMBL/GenBank/DDBJ databases">
        <title>Oceanospirillales bacteria with DddD are important DMSP degraders in coastal seawater.</title>
        <authorList>
            <person name="Liu J."/>
        </authorList>
    </citation>
    <scope>NUCLEOTIDE SEQUENCE</scope>
    <source>
        <strain evidence="10">GY6</strain>
        <plasmid evidence="10">unnamed</plasmid>
    </source>
</reference>
<dbReference type="EC" id="2.1.2.10" evidence="2 7"/>
<evidence type="ECO:0000256" key="5">
    <source>
        <dbReference type="ARBA" id="ARBA00031395"/>
    </source>
</evidence>
<keyword evidence="4 7" id="KW-0808">Transferase</keyword>
<dbReference type="Gene3D" id="3.30.1360.120">
    <property type="entry name" value="Probable tRNA modification gtpase trme, domain 1"/>
    <property type="match status" value="1"/>
</dbReference>
<evidence type="ECO:0000256" key="2">
    <source>
        <dbReference type="ARBA" id="ARBA00012616"/>
    </source>
</evidence>
<feature type="domain" description="Aminomethyltransferase C-terminal" evidence="9">
    <location>
        <begin position="287"/>
        <end position="360"/>
    </location>
</feature>
<dbReference type="GO" id="GO:0004047">
    <property type="term" value="F:aminomethyltransferase activity"/>
    <property type="evidence" value="ECO:0007669"/>
    <property type="project" value="UniProtKB-EC"/>
</dbReference>
<dbReference type="Pfam" id="PF01571">
    <property type="entry name" value="GCV_T"/>
    <property type="match status" value="1"/>
</dbReference>
<proteinExistence type="inferred from homology"/>
<dbReference type="SUPFAM" id="SSF101790">
    <property type="entry name" value="Aminomethyltransferase beta-barrel domain"/>
    <property type="match status" value="1"/>
</dbReference>
<evidence type="ECO:0000256" key="6">
    <source>
        <dbReference type="ARBA" id="ARBA00047665"/>
    </source>
</evidence>
<dbReference type="PANTHER" id="PTHR43757">
    <property type="entry name" value="AMINOMETHYLTRANSFERASE"/>
    <property type="match status" value="1"/>
</dbReference>
<geneLocation type="plasmid" evidence="10 11">
    <name>unnamed</name>
</geneLocation>
<evidence type="ECO:0000259" key="8">
    <source>
        <dbReference type="Pfam" id="PF01571"/>
    </source>
</evidence>
<dbReference type="InterPro" id="IPR022903">
    <property type="entry name" value="GcvT_bac"/>
</dbReference>
<dbReference type="Pfam" id="PF08669">
    <property type="entry name" value="GCV_T_C"/>
    <property type="match status" value="1"/>
</dbReference>
<comment type="function">
    <text evidence="7">The glycine cleavage system catalyzes the degradation of glycine.</text>
</comment>
<dbReference type="SUPFAM" id="SSF103025">
    <property type="entry name" value="Folate-binding domain"/>
    <property type="match status" value="1"/>
</dbReference>
<evidence type="ECO:0000256" key="1">
    <source>
        <dbReference type="ARBA" id="ARBA00008609"/>
    </source>
</evidence>
<keyword evidence="10" id="KW-0614">Plasmid</keyword>
<comment type="similarity">
    <text evidence="1 7">Belongs to the GcvT family.</text>
</comment>
<evidence type="ECO:0000256" key="7">
    <source>
        <dbReference type="HAMAP-Rule" id="MF_00259"/>
    </source>
</evidence>
<dbReference type="InterPro" id="IPR027266">
    <property type="entry name" value="TrmE/GcvT-like"/>
</dbReference>
<evidence type="ECO:0000256" key="3">
    <source>
        <dbReference type="ARBA" id="ARBA00022576"/>
    </source>
</evidence>